<dbReference type="GO" id="GO:0005886">
    <property type="term" value="C:plasma membrane"/>
    <property type="evidence" value="ECO:0007669"/>
    <property type="project" value="UniProtKB-SubCell"/>
</dbReference>
<comment type="caution">
    <text evidence="8">The sequence shown here is derived from an EMBL/GenBank/DDBJ whole genome shotgun (WGS) entry which is preliminary data.</text>
</comment>
<dbReference type="Gene3D" id="3.30.1120.80">
    <property type="match status" value="1"/>
</dbReference>
<keyword evidence="4 6" id="KW-1133">Transmembrane helix</keyword>
<gene>
    <name evidence="8" type="ORF">EZS27_003738</name>
</gene>
<dbReference type="InterPro" id="IPR000917">
    <property type="entry name" value="Sulfatase_N"/>
</dbReference>
<dbReference type="AlphaFoldDB" id="A0A5J4STT6"/>
<dbReference type="InterPro" id="IPR050448">
    <property type="entry name" value="OpgB/LTA_synthase_biosynth"/>
</dbReference>
<keyword evidence="5 6" id="KW-0472">Membrane</keyword>
<keyword evidence="2" id="KW-1003">Cell membrane</keyword>
<feature type="transmembrane region" description="Helical" evidence="6">
    <location>
        <begin position="12"/>
        <end position="34"/>
    </location>
</feature>
<evidence type="ECO:0000256" key="2">
    <source>
        <dbReference type="ARBA" id="ARBA00022475"/>
    </source>
</evidence>
<feature type="transmembrane region" description="Helical" evidence="6">
    <location>
        <begin position="141"/>
        <end position="159"/>
    </location>
</feature>
<name>A0A5J4STT6_9ZZZZ</name>
<dbReference type="EMBL" id="SNRY01000059">
    <property type="protein sequence ID" value="KAA6348851.1"/>
    <property type="molecule type" value="Genomic_DNA"/>
</dbReference>
<accession>A0A5J4STT6</accession>
<protein>
    <submittedName>
        <fullName evidence="8">Lipoteichoic acid synthase 1</fullName>
    </submittedName>
</protein>
<organism evidence="8">
    <name type="scientific">termite gut metagenome</name>
    <dbReference type="NCBI Taxonomy" id="433724"/>
    <lineage>
        <taxon>unclassified sequences</taxon>
        <taxon>metagenomes</taxon>
        <taxon>organismal metagenomes</taxon>
    </lineage>
</organism>
<dbReference type="InterPro" id="IPR012160">
    <property type="entry name" value="LtaS-like"/>
</dbReference>
<dbReference type="Gene3D" id="3.40.720.10">
    <property type="entry name" value="Alkaline Phosphatase, subunit A"/>
    <property type="match status" value="1"/>
</dbReference>
<dbReference type="PANTHER" id="PTHR47371">
    <property type="entry name" value="LIPOTEICHOIC ACID SYNTHASE"/>
    <property type="match status" value="1"/>
</dbReference>
<dbReference type="CDD" id="cd16015">
    <property type="entry name" value="LTA_synthase"/>
    <property type="match status" value="1"/>
</dbReference>
<dbReference type="SUPFAM" id="SSF53649">
    <property type="entry name" value="Alkaline phosphatase-like"/>
    <property type="match status" value="1"/>
</dbReference>
<reference evidence="8" key="1">
    <citation type="submission" date="2019-03" db="EMBL/GenBank/DDBJ databases">
        <title>Single cell metagenomics reveals metabolic interactions within the superorganism composed of flagellate Streblomastix strix and complex community of Bacteroidetes bacteria on its surface.</title>
        <authorList>
            <person name="Treitli S.C."/>
            <person name="Kolisko M."/>
            <person name="Husnik F."/>
            <person name="Keeling P."/>
            <person name="Hampl V."/>
        </authorList>
    </citation>
    <scope>NUCLEOTIDE SEQUENCE</scope>
    <source>
        <strain evidence="8">STM</strain>
    </source>
</reference>
<evidence type="ECO:0000313" key="8">
    <source>
        <dbReference type="EMBL" id="KAA6348851.1"/>
    </source>
</evidence>
<evidence type="ECO:0000256" key="6">
    <source>
        <dbReference type="SAM" id="Phobius"/>
    </source>
</evidence>
<keyword evidence="3 6" id="KW-0812">Transmembrane</keyword>
<proteinExistence type="predicted"/>
<feature type="transmembrane region" description="Helical" evidence="6">
    <location>
        <begin position="171"/>
        <end position="195"/>
    </location>
</feature>
<dbReference type="InterPro" id="IPR017850">
    <property type="entry name" value="Alkaline_phosphatase_core_sf"/>
</dbReference>
<dbReference type="PANTHER" id="PTHR47371:SF3">
    <property type="entry name" value="PHOSPHOGLYCEROL TRANSFERASE I"/>
    <property type="match status" value="1"/>
</dbReference>
<sequence length="645" mass="74693">MNKYRSLYHTTAAALYNFLLAMAGFILCRIVFIWENQHFFTDLDFSKLSILFKGGFYFDLSALLYTNILYLVLMLIPFHYKEGKLYQKITKGVFLATNLIAIVMNLADTVYFQYTNRRTTATVFKEFAHENNLGNIVGKELITHWYFVLLAIAMGYALYKFYRKPRQSETIYLPLYYLTHSITFVVLGYLCVGGMRGGFERSIRPITISNANQYVDTPIETAIVLNTPFALYRTLDKKVFVVPKYWTGREAMQRLYSPVHIPADTVSSRPLNVVVMILESFGKEYSGYFNKDLDGGTYKGYTPFLDSLMREGLTYKYSFANGRKSIDGIPSIFSGIPMFVEPFISTPASLNTITSFAGELKKKGYYTSFFHGAKNGSMGFEAYTHISGFTDYYGRTEYNNDKDFDGYWGIWDEEFLQYFAHTLSTFKQPFASGIFTLSSHHPFHVPTRYKNKFSKGKIPIHPCIEYSDYALKRFFETVSREPWFENTLFVITADHTNQSIYEEYRTGSGLFAVPILFYHPNSNLKGLIDTAIAQQIDIMPTILGYLGYDKPYISFGCDLFHIPPENTFAVNYFNGVYQYFKGDYLLQFDGEKTIAVYRFKTDKLLRKNLSRKIDFSVQQRMENELKAIIQQYMERMVNDELTISE</sequence>
<dbReference type="Pfam" id="PF00884">
    <property type="entry name" value="Sulfatase"/>
    <property type="match status" value="1"/>
</dbReference>
<evidence type="ECO:0000256" key="4">
    <source>
        <dbReference type="ARBA" id="ARBA00022989"/>
    </source>
</evidence>
<evidence type="ECO:0000256" key="3">
    <source>
        <dbReference type="ARBA" id="ARBA00022692"/>
    </source>
</evidence>
<feature type="transmembrane region" description="Helical" evidence="6">
    <location>
        <begin position="92"/>
        <end position="114"/>
    </location>
</feature>
<dbReference type="PIRSF" id="PIRSF005091">
    <property type="entry name" value="Mmb_sulf_HI1246"/>
    <property type="match status" value="1"/>
</dbReference>
<feature type="transmembrane region" description="Helical" evidence="6">
    <location>
        <begin position="54"/>
        <end position="80"/>
    </location>
</feature>
<evidence type="ECO:0000256" key="1">
    <source>
        <dbReference type="ARBA" id="ARBA00004651"/>
    </source>
</evidence>
<feature type="domain" description="Sulfatase N-terminal" evidence="7">
    <location>
        <begin position="272"/>
        <end position="548"/>
    </location>
</feature>
<evidence type="ECO:0000259" key="7">
    <source>
        <dbReference type="Pfam" id="PF00884"/>
    </source>
</evidence>
<evidence type="ECO:0000256" key="5">
    <source>
        <dbReference type="ARBA" id="ARBA00023136"/>
    </source>
</evidence>
<comment type="subcellular location">
    <subcellularLocation>
        <location evidence="1">Cell membrane</location>
        <topology evidence="1">Multi-pass membrane protein</topology>
    </subcellularLocation>
</comment>